<organism evidence="10 11">
    <name type="scientific">Hortaea werneckii EXF-2000</name>
    <dbReference type="NCBI Taxonomy" id="1157616"/>
    <lineage>
        <taxon>Eukaryota</taxon>
        <taxon>Fungi</taxon>
        <taxon>Dikarya</taxon>
        <taxon>Ascomycota</taxon>
        <taxon>Pezizomycotina</taxon>
        <taxon>Dothideomycetes</taxon>
        <taxon>Dothideomycetidae</taxon>
        <taxon>Mycosphaerellales</taxon>
        <taxon>Teratosphaeriaceae</taxon>
        <taxon>Hortaea</taxon>
    </lineage>
</organism>
<comment type="similarity">
    <text evidence="2 8">Belongs to the cytochrome P450 family.</text>
</comment>
<evidence type="ECO:0000313" key="11">
    <source>
        <dbReference type="Proteomes" id="UP000194280"/>
    </source>
</evidence>
<dbReference type="GO" id="GO:0005506">
    <property type="term" value="F:iron ion binding"/>
    <property type="evidence" value="ECO:0007669"/>
    <property type="project" value="InterPro"/>
</dbReference>
<keyword evidence="9" id="KW-0472">Membrane</keyword>
<dbReference type="Proteomes" id="UP000194280">
    <property type="component" value="Unassembled WGS sequence"/>
</dbReference>
<proteinExistence type="inferred from homology"/>
<dbReference type="EMBL" id="MUNK01000209">
    <property type="protein sequence ID" value="OTA25269.1"/>
    <property type="molecule type" value="Genomic_DNA"/>
</dbReference>
<dbReference type="STRING" id="1157616.A0A1Z5SWW0"/>
<evidence type="ECO:0000256" key="8">
    <source>
        <dbReference type="RuleBase" id="RU000461"/>
    </source>
</evidence>
<dbReference type="InParanoid" id="A0A1Z5SWW0"/>
<evidence type="ECO:0000256" key="4">
    <source>
        <dbReference type="ARBA" id="ARBA00023002"/>
    </source>
</evidence>
<evidence type="ECO:0000256" key="9">
    <source>
        <dbReference type="SAM" id="Phobius"/>
    </source>
</evidence>
<evidence type="ECO:0000256" key="3">
    <source>
        <dbReference type="ARBA" id="ARBA00022723"/>
    </source>
</evidence>
<keyword evidence="3 7" id="KW-0479">Metal-binding</keyword>
<dbReference type="PROSITE" id="PS00086">
    <property type="entry name" value="CYTOCHROME_P450"/>
    <property type="match status" value="1"/>
</dbReference>
<dbReference type="Gene3D" id="1.10.630.10">
    <property type="entry name" value="Cytochrome P450"/>
    <property type="match status" value="1"/>
</dbReference>
<evidence type="ECO:0000256" key="5">
    <source>
        <dbReference type="ARBA" id="ARBA00023004"/>
    </source>
</evidence>
<dbReference type="PANTHER" id="PTHR24287:SF5">
    <property type="entry name" value="P450, PUTATIVE (EUROFUNG)-RELATED"/>
    <property type="match status" value="1"/>
</dbReference>
<keyword evidence="6 8" id="KW-0503">Monooxygenase</keyword>
<name>A0A1Z5SWW0_HORWE</name>
<dbReference type="InterPro" id="IPR001128">
    <property type="entry name" value="Cyt_P450"/>
</dbReference>
<dbReference type="PANTHER" id="PTHR24287">
    <property type="entry name" value="P450, PUTATIVE (EUROFUNG)-RELATED"/>
    <property type="match status" value="1"/>
</dbReference>
<comment type="caution">
    <text evidence="10">The sequence shown here is derived from an EMBL/GenBank/DDBJ whole genome shotgun (WGS) entry which is preliminary data.</text>
</comment>
<evidence type="ECO:0000256" key="6">
    <source>
        <dbReference type="ARBA" id="ARBA00023033"/>
    </source>
</evidence>
<comment type="cofactor">
    <cofactor evidence="1 7">
        <name>heme</name>
        <dbReference type="ChEBI" id="CHEBI:30413"/>
    </cofactor>
</comment>
<dbReference type="PRINTS" id="PR00463">
    <property type="entry name" value="EP450I"/>
</dbReference>
<reference evidence="10 11" key="1">
    <citation type="submission" date="2017-01" db="EMBL/GenBank/DDBJ databases">
        <title>The recent genome duplication of the halophilic yeast Hortaea werneckii: insights from long-read sequencing.</title>
        <authorList>
            <person name="Sinha S."/>
            <person name="Flibotte S."/>
            <person name="Neira M."/>
            <person name="Lenassi M."/>
            <person name="Gostincar C."/>
            <person name="Stajich J.E."/>
            <person name="Nislow C.E."/>
        </authorList>
    </citation>
    <scope>NUCLEOTIDE SEQUENCE [LARGE SCALE GENOMIC DNA]</scope>
    <source>
        <strain evidence="10 11">EXF-2000</strain>
    </source>
</reference>
<dbReference type="PRINTS" id="PR00385">
    <property type="entry name" value="P450"/>
</dbReference>
<evidence type="ECO:0000256" key="1">
    <source>
        <dbReference type="ARBA" id="ARBA00001971"/>
    </source>
</evidence>
<feature type="transmembrane region" description="Helical" evidence="9">
    <location>
        <begin position="34"/>
        <end position="55"/>
    </location>
</feature>
<feature type="binding site" description="axial binding residue" evidence="7">
    <location>
        <position position="484"/>
    </location>
    <ligand>
        <name>heme</name>
        <dbReference type="ChEBI" id="CHEBI:30413"/>
    </ligand>
    <ligandPart>
        <name>Fe</name>
        <dbReference type="ChEBI" id="CHEBI:18248"/>
    </ligandPart>
</feature>
<evidence type="ECO:0000313" key="10">
    <source>
        <dbReference type="EMBL" id="OTA25269.1"/>
    </source>
</evidence>
<keyword evidence="4 8" id="KW-0560">Oxidoreductase</keyword>
<keyword evidence="7 8" id="KW-0349">Heme</keyword>
<evidence type="ECO:0008006" key="12">
    <source>
        <dbReference type="Google" id="ProtNLM"/>
    </source>
</evidence>
<dbReference type="SUPFAM" id="SSF48264">
    <property type="entry name" value="Cytochrome P450"/>
    <property type="match status" value="1"/>
</dbReference>
<dbReference type="GO" id="GO:0004497">
    <property type="term" value="F:monooxygenase activity"/>
    <property type="evidence" value="ECO:0007669"/>
    <property type="project" value="UniProtKB-KW"/>
</dbReference>
<keyword evidence="5 7" id="KW-0408">Iron</keyword>
<dbReference type="GO" id="GO:0020037">
    <property type="term" value="F:heme binding"/>
    <property type="evidence" value="ECO:0007669"/>
    <property type="project" value="InterPro"/>
</dbReference>
<gene>
    <name evidence="10" type="ORF">BTJ68_11437</name>
</gene>
<dbReference type="AlphaFoldDB" id="A0A1Z5SWW0"/>
<dbReference type="GO" id="GO:0016705">
    <property type="term" value="F:oxidoreductase activity, acting on paired donors, with incorporation or reduction of molecular oxygen"/>
    <property type="evidence" value="ECO:0007669"/>
    <property type="project" value="InterPro"/>
</dbReference>
<dbReference type="InterPro" id="IPR036396">
    <property type="entry name" value="Cyt_P450_sf"/>
</dbReference>
<dbReference type="InterPro" id="IPR002401">
    <property type="entry name" value="Cyt_P450_E_grp-I"/>
</dbReference>
<keyword evidence="9" id="KW-0812">Transmembrane</keyword>
<keyword evidence="11" id="KW-1185">Reference proteome</keyword>
<dbReference type="CDD" id="cd11063">
    <property type="entry name" value="CYP52"/>
    <property type="match status" value="1"/>
</dbReference>
<dbReference type="InterPro" id="IPR047146">
    <property type="entry name" value="Cyt_P450_E_CYP52_fungi"/>
</dbReference>
<dbReference type="InterPro" id="IPR017972">
    <property type="entry name" value="Cyt_P450_CS"/>
</dbReference>
<feature type="transmembrane region" description="Helical" evidence="9">
    <location>
        <begin position="9"/>
        <end position="28"/>
    </location>
</feature>
<dbReference type="Pfam" id="PF00067">
    <property type="entry name" value="p450"/>
    <property type="match status" value="1"/>
</dbReference>
<dbReference type="VEuPathDB" id="FungiDB:BTJ68_11437"/>
<protein>
    <recommendedName>
        <fullName evidence="12">Cytochrome P450 52A13</fullName>
    </recommendedName>
</protein>
<evidence type="ECO:0000256" key="2">
    <source>
        <dbReference type="ARBA" id="ARBA00010617"/>
    </source>
</evidence>
<evidence type="ECO:0000256" key="7">
    <source>
        <dbReference type="PIRSR" id="PIRSR602401-1"/>
    </source>
</evidence>
<dbReference type="OrthoDB" id="1470350at2759"/>
<sequence>MILNFLDRIWTPTLLYGSIAYAILRFAGDAHPTIPYGAVGVIAIYYLNLFVTAAVREIQLDQLGKRAPSRRTWTPWNVQLLFHALYLFSKNRNHEWWWNNFRTSGNKNLPYTVEAITVGERIVFTADEENIKAILATQFQDYGKGPRFRQEWKDFLGLSIFTTDGDLWHNSRQLLRPQFIKDRVSDLNTFENHVQVMLPMFAGRMPGDPVRVDDLFFRFTLDAATDFILGKSVDSLHNGQAEFAQAFAVVQNVQSTMARAGPLQGWIPKKAYYEGLEVLNRFVGTYIDRALELPPEELEKRTKSDHGYTFLHALAGYTRDREVLRDQLVAVLLAGRDTTAVTLSWLFYELSKHPEVVRKLRQEISAYVGLAKTPTYENLKSMKYLQHTLNETLRLYPVVPFNVRVALKDTTLPHGGGPNGDEPIAVLKDTPIGYSTLVMQRREDVYPAASSGFPHYETFAPERWDGWTPKSWTYIPFNGGPRICIGQQFALTEMAYVVVRILQTYDRLESHTPDFPGLKADITLSPAAGVKVAFFAGEKQ</sequence>
<accession>A0A1Z5SWW0</accession>
<keyword evidence="9" id="KW-1133">Transmembrane helix</keyword>